<evidence type="ECO:0000313" key="2">
    <source>
        <dbReference type="EMBL" id="KAJ8613113.1"/>
    </source>
</evidence>
<accession>A0AAD7UNA1</accession>
<dbReference type="Proteomes" id="UP001230188">
    <property type="component" value="Unassembled WGS sequence"/>
</dbReference>
<gene>
    <name evidence="2" type="ORF">CTAYLR_004790</name>
</gene>
<organism evidence="2 3">
    <name type="scientific">Chrysophaeum taylorii</name>
    <dbReference type="NCBI Taxonomy" id="2483200"/>
    <lineage>
        <taxon>Eukaryota</taxon>
        <taxon>Sar</taxon>
        <taxon>Stramenopiles</taxon>
        <taxon>Ochrophyta</taxon>
        <taxon>Pelagophyceae</taxon>
        <taxon>Pelagomonadales</taxon>
        <taxon>Pelagomonadaceae</taxon>
        <taxon>Chrysophaeum</taxon>
    </lineage>
</organism>
<protein>
    <recommendedName>
        <fullName evidence="4">Phosphatidic acid phosphatase type 2/haloperoxidase domain-containing protein</fullName>
    </recommendedName>
</protein>
<keyword evidence="1" id="KW-0732">Signal</keyword>
<dbReference type="EMBL" id="JAQMWT010000036">
    <property type="protein sequence ID" value="KAJ8613113.1"/>
    <property type="molecule type" value="Genomic_DNA"/>
</dbReference>
<sequence>MSRVALRSLLLCVGVFGRAASGLLVPPHRVSGLSRGCHRPANARPGALQPRHVVIPHTVSAEVRGGVTQSLTLGSLWGVAGVMIMLLNAIKRVLPVALEPFASTGLPPPLWGIYGAFALGMAYTEGYKAFHKKFSPLVVARSMTLANSSPIAHSIFAPLYAMGLFHATPKRQRTSWGFLVGIFALVKLVKQLSYPWRSIVDGGVVVGLTIGSASIAYHYVRELRGIPSPANPDLP</sequence>
<dbReference type="AlphaFoldDB" id="A0AAD7UNA1"/>
<evidence type="ECO:0000313" key="3">
    <source>
        <dbReference type="Proteomes" id="UP001230188"/>
    </source>
</evidence>
<reference evidence="2" key="1">
    <citation type="submission" date="2023-01" db="EMBL/GenBank/DDBJ databases">
        <title>Metagenome sequencing of chrysophaentin producing Chrysophaeum taylorii.</title>
        <authorList>
            <person name="Davison J."/>
            <person name="Bewley C."/>
        </authorList>
    </citation>
    <scope>NUCLEOTIDE SEQUENCE</scope>
    <source>
        <strain evidence="2">NIES-1699</strain>
    </source>
</reference>
<keyword evidence="3" id="KW-1185">Reference proteome</keyword>
<comment type="caution">
    <text evidence="2">The sequence shown here is derived from an EMBL/GenBank/DDBJ whole genome shotgun (WGS) entry which is preliminary data.</text>
</comment>
<evidence type="ECO:0008006" key="4">
    <source>
        <dbReference type="Google" id="ProtNLM"/>
    </source>
</evidence>
<name>A0AAD7UNA1_9STRA</name>
<proteinExistence type="predicted"/>
<feature type="chain" id="PRO_5042223455" description="Phosphatidic acid phosphatase type 2/haloperoxidase domain-containing protein" evidence="1">
    <location>
        <begin position="23"/>
        <end position="235"/>
    </location>
</feature>
<evidence type="ECO:0000256" key="1">
    <source>
        <dbReference type="SAM" id="SignalP"/>
    </source>
</evidence>
<feature type="signal peptide" evidence="1">
    <location>
        <begin position="1"/>
        <end position="22"/>
    </location>
</feature>